<name>A0A3M7Q3X1_BRAPC</name>
<dbReference type="AlphaFoldDB" id="A0A3M7Q3X1"/>
<protein>
    <submittedName>
        <fullName evidence="1">Uncharacterized protein</fullName>
    </submittedName>
</protein>
<proteinExistence type="predicted"/>
<feature type="non-terminal residue" evidence="1">
    <location>
        <position position="1"/>
    </location>
</feature>
<organism evidence="1 2">
    <name type="scientific">Brachionus plicatilis</name>
    <name type="common">Marine rotifer</name>
    <name type="synonym">Brachionus muelleri</name>
    <dbReference type="NCBI Taxonomy" id="10195"/>
    <lineage>
        <taxon>Eukaryota</taxon>
        <taxon>Metazoa</taxon>
        <taxon>Spiralia</taxon>
        <taxon>Gnathifera</taxon>
        <taxon>Rotifera</taxon>
        <taxon>Eurotatoria</taxon>
        <taxon>Monogononta</taxon>
        <taxon>Pseudotrocha</taxon>
        <taxon>Ploima</taxon>
        <taxon>Brachionidae</taxon>
        <taxon>Brachionus</taxon>
    </lineage>
</organism>
<comment type="caution">
    <text evidence="1">The sequence shown here is derived from an EMBL/GenBank/DDBJ whole genome shotgun (WGS) entry which is preliminary data.</text>
</comment>
<evidence type="ECO:0000313" key="2">
    <source>
        <dbReference type="Proteomes" id="UP000276133"/>
    </source>
</evidence>
<evidence type="ECO:0000313" key="1">
    <source>
        <dbReference type="EMBL" id="RNA05681.1"/>
    </source>
</evidence>
<dbReference type="Proteomes" id="UP000276133">
    <property type="component" value="Unassembled WGS sequence"/>
</dbReference>
<keyword evidence="2" id="KW-1185">Reference proteome</keyword>
<accession>A0A3M7Q3X1</accession>
<gene>
    <name evidence="1" type="ORF">BpHYR1_005020</name>
</gene>
<sequence length="60" mass="6769">CSVCSGRSGKISLVPEFIFSSDRSILFSIHTLSFKLSNDTRMTKHCMKYIVSTQYESIST</sequence>
<reference evidence="1 2" key="1">
    <citation type="journal article" date="2018" name="Sci. Rep.">
        <title>Genomic signatures of local adaptation to the degree of environmental predictability in rotifers.</title>
        <authorList>
            <person name="Franch-Gras L."/>
            <person name="Hahn C."/>
            <person name="Garcia-Roger E.M."/>
            <person name="Carmona M.J."/>
            <person name="Serra M."/>
            <person name="Gomez A."/>
        </authorList>
    </citation>
    <scope>NUCLEOTIDE SEQUENCE [LARGE SCALE GENOMIC DNA]</scope>
    <source>
        <strain evidence="1">HYR1</strain>
    </source>
</reference>
<dbReference type="EMBL" id="REGN01007633">
    <property type="protein sequence ID" value="RNA05681.1"/>
    <property type="molecule type" value="Genomic_DNA"/>
</dbReference>